<dbReference type="InterPro" id="IPR002110">
    <property type="entry name" value="Ankyrin_rpt"/>
</dbReference>
<dbReference type="Proteomes" id="UP000292262">
    <property type="component" value="Unassembled WGS sequence"/>
</dbReference>
<evidence type="ECO:0000256" key="2">
    <source>
        <dbReference type="ARBA" id="ARBA00023043"/>
    </source>
</evidence>
<dbReference type="SMART" id="SM00248">
    <property type="entry name" value="ANK"/>
    <property type="match status" value="7"/>
</dbReference>
<dbReference type="PROSITE" id="PS50297">
    <property type="entry name" value="ANK_REP_REGION"/>
    <property type="match status" value="5"/>
</dbReference>
<name>A0A4Q7NUK6_9FLAO</name>
<feature type="repeat" description="ANK" evidence="3">
    <location>
        <begin position="230"/>
        <end position="262"/>
    </location>
</feature>
<feature type="repeat" description="ANK" evidence="3">
    <location>
        <begin position="67"/>
        <end position="99"/>
    </location>
</feature>
<dbReference type="OrthoDB" id="754271at2"/>
<dbReference type="EMBL" id="SGXE01000007">
    <property type="protein sequence ID" value="RZS90538.1"/>
    <property type="molecule type" value="Genomic_DNA"/>
</dbReference>
<feature type="repeat" description="ANK" evidence="3">
    <location>
        <begin position="264"/>
        <end position="296"/>
    </location>
</feature>
<gene>
    <name evidence="5" type="ORF">EV197_3332</name>
</gene>
<feature type="signal peptide" evidence="4">
    <location>
        <begin position="1"/>
        <end position="22"/>
    </location>
</feature>
<evidence type="ECO:0000256" key="4">
    <source>
        <dbReference type="SAM" id="SignalP"/>
    </source>
</evidence>
<feature type="repeat" description="ANK" evidence="3">
    <location>
        <begin position="32"/>
        <end position="64"/>
    </location>
</feature>
<dbReference type="PROSITE" id="PS50088">
    <property type="entry name" value="ANK_REPEAT"/>
    <property type="match status" value="7"/>
</dbReference>
<accession>A0A4Q7NUK6</accession>
<sequence>MTTIKQLLILSAFILVSIKTFGQQQLNVFDKNGKTPLLNAITTIDVPSIKKLIKNGADVNLKEQSGLQGTPLMYATSTGNLALCKLLFKSGADINLTDTNKDSALNWATYYGHVQIMNYLISKGADYTAKSKHGTALDVALRLWHNDSVIEVFRPYYTSKKHIKGERKLIEYVSQRQFDKIINKWNTTISFDLKDNLGIPLLQYAVQSNHKKLTQFLITNGATIDILNPVGQTPLAWAARKGHLEMVELLLEAGADPNKTDSTFQLTPLIAAAIKGDTEIGKLLLQNNANLAHRDVINNATALHWAVSEKNTEFAKMLVHQGADYHNKALQDDTYSAYDLAQYYKNNDLLSFFNSLDNEKKQSDLIGSWKVKEIHYLYPDTIYRQTDLEYGRFLLTKNKYSIVYNPTLSERIPFKNLSNPEDAEIKKAFLSIVFNSGSYNIVKDILRTTADIAKVPGFEGGQQSYTIKLEDANRLQLVLFDETYPNGKKPEWLGKIKVRFVFTKEK</sequence>
<dbReference type="Pfam" id="PF12796">
    <property type="entry name" value="Ank_2"/>
    <property type="match status" value="3"/>
</dbReference>
<dbReference type="PANTHER" id="PTHR24171">
    <property type="entry name" value="ANKYRIN REPEAT DOMAIN-CONTAINING PROTEIN 39-RELATED"/>
    <property type="match status" value="1"/>
</dbReference>
<organism evidence="5 6">
    <name type="scientific">Aquimarina brevivitae</name>
    <dbReference type="NCBI Taxonomy" id="323412"/>
    <lineage>
        <taxon>Bacteria</taxon>
        <taxon>Pseudomonadati</taxon>
        <taxon>Bacteroidota</taxon>
        <taxon>Flavobacteriia</taxon>
        <taxon>Flavobacteriales</taxon>
        <taxon>Flavobacteriaceae</taxon>
        <taxon>Aquimarina</taxon>
    </lineage>
</organism>
<protein>
    <submittedName>
        <fullName evidence="5">Lipocalin-like protein</fullName>
    </submittedName>
</protein>
<evidence type="ECO:0000313" key="6">
    <source>
        <dbReference type="Proteomes" id="UP000292262"/>
    </source>
</evidence>
<dbReference type="PRINTS" id="PR01415">
    <property type="entry name" value="ANKYRIN"/>
</dbReference>
<feature type="repeat" description="ANK" evidence="3">
    <location>
        <begin position="197"/>
        <end position="229"/>
    </location>
</feature>
<dbReference type="RefSeq" id="WP_130287837.1">
    <property type="nucleotide sequence ID" value="NZ_SGXE01000007.1"/>
</dbReference>
<evidence type="ECO:0000313" key="5">
    <source>
        <dbReference type="EMBL" id="RZS90538.1"/>
    </source>
</evidence>
<feature type="repeat" description="ANK" evidence="3">
    <location>
        <begin position="298"/>
        <end position="330"/>
    </location>
</feature>
<keyword evidence="4" id="KW-0732">Signal</keyword>
<evidence type="ECO:0000256" key="3">
    <source>
        <dbReference type="PROSITE-ProRule" id="PRU00023"/>
    </source>
</evidence>
<dbReference type="Gene3D" id="1.25.40.20">
    <property type="entry name" value="Ankyrin repeat-containing domain"/>
    <property type="match status" value="2"/>
</dbReference>
<dbReference type="AlphaFoldDB" id="A0A4Q7NUK6"/>
<dbReference type="InterPro" id="IPR036770">
    <property type="entry name" value="Ankyrin_rpt-contain_sf"/>
</dbReference>
<keyword evidence="2 3" id="KW-0040">ANK repeat</keyword>
<evidence type="ECO:0000256" key="1">
    <source>
        <dbReference type="ARBA" id="ARBA00022737"/>
    </source>
</evidence>
<dbReference type="SUPFAM" id="SSF48403">
    <property type="entry name" value="Ankyrin repeat"/>
    <property type="match status" value="2"/>
</dbReference>
<feature type="chain" id="PRO_5020954019" evidence="4">
    <location>
        <begin position="23"/>
        <end position="506"/>
    </location>
</feature>
<reference evidence="5 6" key="1">
    <citation type="submission" date="2019-02" db="EMBL/GenBank/DDBJ databases">
        <title>Genomic Encyclopedia of Type Strains, Phase IV (KMG-IV): sequencing the most valuable type-strain genomes for metagenomic binning, comparative biology and taxonomic classification.</title>
        <authorList>
            <person name="Goeker M."/>
        </authorList>
    </citation>
    <scope>NUCLEOTIDE SEQUENCE [LARGE SCALE GENOMIC DNA]</scope>
    <source>
        <strain evidence="5 6">DSM 17196</strain>
    </source>
</reference>
<feature type="repeat" description="ANK" evidence="3">
    <location>
        <begin position="100"/>
        <end position="132"/>
    </location>
</feature>
<keyword evidence="1" id="KW-0677">Repeat</keyword>
<proteinExistence type="predicted"/>
<comment type="caution">
    <text evidence="5">The sequence shown here is derived from an EMBL/GenBank/DDBJ whole genome shotgun (WGS) entry which is preliminary data.</text>
</comment>
<keyword evidence="6" id="KW-1185">Reference proteome</keyword>